<dbReference type="PATRIC" id="fig|299146.4.peg.4497"/>
<evidence type="ECO:0000256" key="1">
    <source>
        <dbReference type="SAM" id="MobiDB-lite"/>
    </source>
</evidence>
<dbReference type="Proteomes" id="UP000198765">
    <property type="component" value="Chromosome I"/>
</dbReference>
<dbReference type="AlphaFoldDB" id="A0A1A9A6Y7"/>
<reference evidence="2 3" key="1">
    <citation type="submission" date="2016-06" db="EMBL/GenBank/DDBJ databases">
        <authorList>
            <person name="Kjaerup R.B."/>
            <person name="Dalgaard T.S."/>
            <person name="Juul-Madsen H.R."/>
        </authorList>
    </citation>
    <scope>NUCLEOTIDE SEQUENCE [LARGE SCALE GENOMIC DNA]</scope>
    <source>
        <strain evidence="2 3">DSM 45248</strain>
    </source>
</reference>
<feature type="compositionally biased region" description="Basic residues" evidence="1">
    <location>
        <begin position="69"/>
        <end position="80"/>
    </location>
</feature>
<feature type="region of interest" description="Disordered" evidence="1">
    <location>
        <begin position="43"/>
        <end position="80"/>
    </location>
</feature>
<proteinExistence type="predicted"/>
<protein>
    <submittedName>
        <fullName evidence="2">Uncharacterized protein</fullName>
    </submittedName>
</protein>
<evidence type="ECO:0000313" key="3">
    <source>
        <dbReference type="Proteomes" id="UP000198765"/>
    </source>
</evidence>
<accession>A0A1A9A6Y7</accession>
<dbReference type="RefSeq" id="WP_091198733.1">
    <property type="nucleotide sequence ID" value="NZ_LT594324.1"/>
</dbReference>
<name>A0A1A9A6Y7_9ACTN</name>
<gene>
    <name evidence="2" type="ORF">GA0070621_4346</name>
</gene>
<dbReference type="EMBL" id="LT594324">
    <property type="protein sequence ID" value="SBT52239.1"/>
    <property type="molecule type" value="Genomic_DNA"/>
</dbReference>
<organism evidence="2 3">
    <name type="scientific">Micromonospora narathiwatensis</name>
    <dbReference type="NCBI Taxonomy" id="299146"/>
    <lineage>
        <taxon>Bacteria</taxon>
        <taxon>Bacillati</taxon>
        <taxon>Actinomycetota</taxon>
        <taxon>Actinomycetes</taxon>
        <taxon>Micromonosporales</taxon>
        <taxon>Micromonosporaceae</taxon>
        <taxon>Micromonospora</taxon>
    </lineage>
</organism>
<sequence length="80" mass="9193">MTTDDERTGDQPASWRPVGELPGQLPFDRLDYGDAEQLAEMARVDEPPTEEPLQLVDEPIRIAPPYDRTHKRRNQRPLPT</sequence>
<keyword evidence="3" id="KW-1185">Reference proteome</keyword>
<evidence type="ECO:0000313" key="2">
    <source>
        <dbReference type="EMBL" id="SBT52239.1"/>
    </source>
</evidence>
<feature type="region of interest" description="Disordered" evidence="1">
    <location>
        <begin position="1"/>
        <end position="25"/>
    </location>
</feature>
<dbReference type="OrthoDB" id="3402658at2"/>